<dbReference type="OrthoDB" id="5125733at2759"/>
<dbReference type="Pfam" id="PF06985">
    <property type="entry name" value="HET"/>
    <property type="match status" value="1"/>
</dbReference>
<dbReference type="AlphaFoldDB" id="A0A0D2CQ11"/>
<dbReference type="InterPro" id="IPR010730">
    <property type="entry name" value="HET"/>
</dbReference>
<dbReference type="STRING" id="569365.A0A0D2CQ11"/>
<accession>A0A0D2CQ11</accession>
<dbReference type="Proteomes" id="UP000054466">
    <property type="component" value="Unassembled WGS sequence"/>
</dbReference>
<gene>
    <name evidence="2" type="ORF">PV07_08850</name>
</gene>
<dbReference type="VEuPathDB" id="FungiDB:PV07_08850"/>
<keyword evidence="3" id="KW-1185">Reference proteome</keyword>
<dbReference type="PANTHER" id="PTHR33112:SF16">
    <property type="entry name" value="HETEROKARYON INCOMPATIBILITY DOMAIN-CONTAINING PROTEIN"/>
    <property type="match status" value="1"/>
</dbReference>
<evidence type="ECO:0000313" key="3">
    <source>
        <dbReference type="Proteomes" id="UP000054466"/>
    </source>
</evidence>
<dbReference type="GeneID" id="27348044"/>
<evidence type="ECO:0000259" key="1">
    <source>
        <dbReference type="Pfam" id="PF06985"/>
    </source>
</evidence>
<reference evidence="2 3" key="1">
    <citation type="submission" date="2015-01" db="EMBL/GenBank/DDBJ databases">
        <title>The Genome Sequence of Cladophialophora immunda CBS83496.</title>
        <authorList>
            <consortium name="The Broad Institute Genomics Platform"/>
            <person name="Cuomo C."/>
            <person name="de Hoog S."/>
            <person name="Gorbushina A."/>
            <person name="Stielow B."/>
            <person name="Teixiera M."/>
            <person name="Abouelleil A."/>
            <person name="Chapman S.B."/>
            <person name="Priest M."/>
            <person name="Young S.K."/>
            <person name="Wortman J."/>
            <person name="Nusbaum C."/>
            <person name="Birren B."/>
        </authorList>
    </citation>
    <scope>NUCLEOTIDE SEQUENCE [LARGE SCALE GENOMIC DNA]</scope>
    <source>
        <strain evidence="2 3">CBS 83496</strain>
    </source>
</reference>
<sequence>MQDAIAIARRLGVRYLWVDALCILQGTDEAKLDWQRESPRMRDVYGNAFLTIVAAPARTIHGGIFAAGNPPKIPHCRIPYKSKCTPGIEGHVFLGFAERPRDRSEEPLYHRAWTLQERILSSRALICTRDQLCWECAGAKWTESGEFNPPISSARLEAQPNQGNTWNVIVRDYSSRDLTYSMDKLPRTVRARE</sequence>
<proteinExistence type="predicted"/>
<dbReference type="RefSeq" id="XP_016245905.1">
    <property type="nucleotide sequence ID" value="XM_016396049.1"/>
</dbReference>
<dbReference type="PANTHER" id="PTHR33112">
    <property type="entry name" value="DOMAIN PROTEIN, PUTATIVE-RELATED"/>
    <property type="match status" value="1"/>
</dbReference>
<protein>
    <recommendedName>
        <fullName evidence="1">Heterokaryon incompatibility domain-containing protein</fullName>
    </recommendedName>
</protein>
<name>A0A0D2CQ11_9EURO</name>
<organism evidence="2 3">
    <name type="scientific">Cladophialophora immunda</name>
    <dbReference type="NCBI Taxonomy" id="569365"/>
    <lineage>
        <taxon>Eukaryota</taxon>
        <taxon>Fungi</taxon>
        <taxon>Dikarya</taxon>
        <taxon>Ascomycota</taxon>
        <taxon>Pezizomycotina</taxon>
        <taxon>Eurotiomycetes</taxon>
        <taxon>Chaetothyriomycetidae</taxon>
        <taxon>Chaetothyriales</taxon>
        <taxon>Herpotrichiellaceae</taxon>
        <taxon>Cladophialophora</taxon>
    </lineage>
</organism>
<dbReference type="EMBL" id="KN847044">
    <property type="protein sequence ID" value="KIW25689.1"/>
    <property type="molecule type" value="Genomic_DNA"/>
</dbReference>
<dbReference type="HOGENOM" id="CLU_1408597_0_0_1"/>
<evidence type="ECO:0000313" key="2">
    <source>
        <dbReference type="EMBL" id="KIW25689.1"/>
    </source>
</evidence>
<feature type="domain" description="Heterokaryon incompatibility" evidence="1">
    <location>
        <begin position="1"/>
        <end position="117"/>
    </location>
</feature>